<gene>
    <name evidence="1" type="ORF">RHMOL_Rhmol07G0190300</name>
</gene>
<evidence type="ECO:0000313" key="1">
    <source>
        <dbReference type="EMBL" id="KAI8547369.1"/>
    </source>
</evidence>
<sequence length="283" mass="32070">MKVVKNYVDALKVCQLTDRNSLVDVYAVCNIIEEVLVEEVVHVEEEVHVHEVVATQCSQNLRKRGRGNKDSMSSKFDDDYFDESDGAIEEDDELFEINVDKEVEDFGFAFCSYPEFAHGGDDMAPIDDGSDDTEDLDTPSESEIQMMILQVFIARRKALAQLEGSAAKRFRNLCGYIEEVKCTNLGTTIKLKCKRVPGSEYEVKFKRLYICWGSLKKGFMEWCLSVIGLDGCHLKGSYGGILLTAVGMDANNCIYPFAYEVVEKEEKKTWPLFLELLKEDLDV</sequence>
<comment type="caution">
    <text evidence="1">The sequence shown here is derived from an EMBL/GenBank/DDBJ whole genome shotgun (WGS) entry which is preliminary data.</text>
</comment>
<name>A0ACC0N3C5_RHOML</name>
<accession>A0ACC0N3C5</accession>
<organism evidence="1 2">
    <name type="scientific">Rhododendron molle</name>
    <name type="common">Chinese azalea</name>
    <name type="synonym">Azalea mollis</name>
    <dbReference type="NCBI Taxonomy" id="49168"/>
    <lineage>
        <taxon>Eukaryota</taxon>
        <taxon>Viridiplantae</taxon>
        <taxon>Streptophyta</taxon>
        <taxon>Embryophyta</taxon>
        <taxon>Tracheophyta</taxon>
        <taxon>Spermatophyta</taxon>
        <taxon>Magnoliopsida</taxon>
        <taxon>eudicotyledons</taxon>
        <taxon>Gunneridae</taxon>
        <taxon>Pentapetalae</taxon>
        <taxon>asterids</taxon>
        <taxon>Ericales</taxon>
        <taxon>Ericaceae</taxon>
        <taxon>Ericoideae</taxon>
        <taxon>Rhodoreae</taxon>
        <taxon>Rhododendron</taxon>
    </lineage>
</organism>
<dbReference type="EMBL" id="CM046394">
    <property type="protein sequence ID" value="KAI8547369.1"/>
    <property type="molecule type" value="Genomic_DNA"/>
</dbReference>
<reference evidence="1" key="1">
    <citation type="submission" date="2022-02" db="EMBL/GenBank/DDBJ databases">
        <title>Plant Genome Project.</title>
        <authorList>
            <person name="Zhang R.-G."/>
        </authorList>
    </citation>
    <scope>NUCLEOTIDE SEQUENCE</scope>
    <source>
        <strain evidence="1">AT1</strain>
    </source>
</reference>
<evidence type="ECO:0000313" key="2">
    <source>
        <dbReference type="Proteomes" id="UP001062846"/>
    </source>
</evidence>
<dbReference type="Proteomes" id="UP001062846">
    <property type="component" value="Chromosome 7"/>
</dbReference>
<protein>
    <submittedName>
        <fullName evidence="1">Uncharacterized protein</fullName>
    </submittedName>
</protein>
<proteinExistence type="predicted"/>
<keyword evidence="2" id="KW-1185">Reference proteome</keyword>